<organism evidence="2 3">
    <name type="scientific">Plasmodium falciparum MaliPS096_E11</name>
    <dbReference type="NCBI Taxonomy" id="1036727"/>
    <lineage>
        <taxon>Eukaryota</taxon>
        <taxon>Sar</taxon>
        <taxon>Alveolata</taxon>
        <taxon>Apicomplexa</taxon>
        <taxon>Aconoidasida</taxon>
        <taxon>Haemosporida</taxon>
        <taxon>Plasmodiidae</taxon>
        <taxon>Plasmodium</taxon>
        <taxon>Plasmodium (Laverania)</taxon>
    </lineage>
</organism>
<gene>
    <name evidence="2" type="ORF">PFMALIP_05913</name>
</gene>
<evidence type="ECO:0008006" key="4">
    <source>
        <dbReference type="Google" id="ProtNLM"/>
    </source>
</evidence>
<evidence type="ECO:0000313" key="2">
    <source>
        <dbReference type="EMBL" id="ETW46022.1"/>
    </source>
</evidence>
<feature type="compositionally biased region" description="Basic and acidic residues" evidence="1">
    <location>
        <begin position="273"/>
        <end position="284"/>
    </location>
</feature>
<dbReference type="Proteomes" id="UP000030699">
    <property type="component" value="Unassembled WGS sequence"/>
</dbReference>
<dbReference type="Gene3D" id="3.80.10.10">
    <property type="entry name" value="Ribonuclease Inhibitor"/>
    <property type="match status" value="1"/>
</dbReference>
<dbReference type="AlphaFoldDB" id="A0A024WFZ0"/>
<proteinExistence type="predicted"/>
<feature type="region of interest" description="Disordered" evidence="1">
    <location>
        <begin position="266"/>
        <end position="316"/>
    </location>
</feature>
<name>A0A024WFZ0_PLAFA</name>
<dbReference type="InterPro" id="IPR032675">
    <property type="entry name" value="LRR_dom_sf"/>
</dbReference>
<sequence>MESYIRESKKLTLKSNKGKKLLRYLDISLNNKSLHDSHILELVKILKKIIKIVYNTYYCLNIDLSENYITCIGLKTLLKYILNYNENIGVNILKLYKNSIKDDGALLIKQLVYIQKIPMEELHLSHNLIQDNACKELLLSFVQAKKDSTYVYPRYDKYQNPYKHAQIPVWIRLEYNCIHNPKDILKEVEDCAKKKRGYKSNLIVCSALKSDKRCCPYKCLNASIRNTPIMHVYMFIHQKENIVNGKMKEEKNDFVSLEGVLDKNEKSNFNNDKNADENMIKLDSSKLGNKNKFKNENDEFEEEEEEIDVDDVDDVD</sequence>
<reference evidence="2 3" key="2">
    <citation type="submission" date="2013-02" db="EMBL/GenBank/DDBJ databases">
        <title>The Genome Sequence of Plasmodium falciparum MaliPS096_E11.</title>
        <authorList>
            <consortium name="The Broad Institute Genome Sequencing Platform"/>
            <consortium name="The Broad Institute Genome Sequencing Center for Infectious Disease"/>
            <person name="Neafsey D."/>
            <person name="Cheeseman I."/>
            <person name="Volkman S."/>
            <person name="Adams J."/>
            <person name="Walker B."/>
            <person name="Young S.K."/>
            <person name="Zeng Q."/>
            <person name="Gargeya S."/>
            <person name="Fitzgerald M."/>
            <person name="Haas B."/>
            <person name="Abouelleil A."/>
            <person name="Alvarado L."/>
            <person name="Arachchi H.M."/>
            <person name="Berlin A.M."/>
            <person name="Chapman S.B."/>
            <person name="Dewar J."/>
            <person name="Goldberg J."/>
            <person name="Griggs A."/>
            <person name="Gujja S."/>
            <person name="Hansen M."/>
            <person name="Howarth C."/>
            <person name="Imamovic A."/>
            <person name="Larimer J."/>
            <person name="McCowan C."/>
            <person name="Murphy C."/>
            <person name="Neiman D."/>
            <person name="Pearson M."/>
            <person name="Priest M."/>
            <person name="Roberts A."/>
            <person name="Saif S."/>
            <person name="Shea T."/>
            <person name="Sisk P."/>
            <person name="Sykes S."/>
            <person name="Wortman J."/>
            <person name="Nusbaum C."/>
            <person name="Birren B."/>
        </authorList>
    </citation>
    <scope>NUCLEOTIDE SEQUENCE [LARGE SCALE GENOMIC DNA]</scope>
    <source>
        <strain evidence="2 3">MaliPS096_E11</strain>
    </source>
</reference>
<reference evidence="2 3" key="1">
    <citation type="submission" date="2013-02" db="EMBL/GenBank/DDBJ databases">
        <title>The Genome Annotation of Plasmodium falciparum MaliPS096_E11.</title>
        <authorList>
            <consortium name="The Broad Institute Genome Sequencing Platform"/>
            <consortium name="The Broad Institute Genome Sequencing Center for Infectious Disease"/>
            <person name="Neafsey D."/>
            <person name="Hoffman S."/>
            <person name="Volkman S."/>
            <person name="Rosenthal P."/>
            <person name="Walker B."/>
            <person name="Young S.K."/>
            <person name="Zeng Q."/>
            <person name="Gargeya S."/>
            <person name="Fitzgerald M."/>
            <person name="Haas B."/>
            <person name="Abouelleil A."/>
            <person name="Allen A.W."/>
            <person name="Alvarado L."/>
            <person name="Arachchi H.M."/>
            <person name="Berlin A.M."/>
            <person name="Chapman S.B."/>
            <person name="Gainer-Dewar J."/>
            <person name="Goldberg J."/>
            <person name="Griggs A."/>
            <person name="Gujja S."/>
            <person name="Hansen M."/>
            <person name="Howarth C."/>
            <person name="Imamovic A."/>
            <person name="Ireland A."/>
            <person name="Larimer J."/>
            <person name="McCowan C."/>
            <person name="Murphy C."/>
            <person name="Pearson M."/>
            <person name="Poon T.W."/>
            <person name="Priest M."/>
            <person name="Roberts A."/>
            <person name="Saif S."/>
            <person name="Shea T."/>
            <person name="Sisk P."/>
            <person name="Sykes S."/>
            <person name="Wortman J."/>
            <person name="Nusbaum C."/>
            <person name="Birren B."/>
        </authorList>
    </citation>
    <scope>NUCLEOTIDE SEQUENCE [LARGE SCALE GENOMIC DNA]</scope>
    <source>
        <strain evidence="2 3">MaliPS096_E11</strain>
    </source>
</reference>
<feature type="compositionally biased region" description="Acidic residues" evidence="1">
    <location>
        <begin position="298"/>
        <end position="316"/>
    </location>
</feature>
<dbReference type="EMBL" id="KI925810">
    <property type="protein sequence ID" value="ETW46022.1"/>
    <property type="molecule type" value="Genomic_DNA"/>
</dbReference>
<accession>A0A024WFZ0</accession>
<protein>
    <recommendedName>
        <fullName evidence="4">Leucine-rich repeat protein</fullName>
    </recommendedName>
</protein>
<evidence type="ECO:0000313" key="3">
    <source>
        <dbReference type="Proteomes" id="UP000030699"/>
    </source>
</evidence>
<feature type="non-terminal residue" evidence="2">
    <location>
        <position position="316"/>
    </location>
</feature>
<evidence type="ECO:0000256" key="1">
    <source>
        <dbReference type="SAM" id="MobiDB-lite"/>
    </source>
</evidence>
<dbReference type="SUPFAM" id="SSF52047">
    <property type="entry name" value="RNI-like"/>
    <property type="match status" value="1"/>
</dbReference>